<protein>
    <submittedName>
        <fullName evidence="1">Uncharacterized protein</fullName>
    </submittedName>
</protein>
<feature type="non-terminal residue" evidence="1">
    <location>
        <position position="1"/>
    </location>
</feature>
<reference evidence="1 2" key="1">
    <citation type="submission" date="2021-06" db="EMBL/GenBank/DDBJ databases">
        <authorList>
            <person name="Palmer J.M."/>
        </authorList>
    </citation>
    <scope>NUCLEOTIDE SEQUENCE [LARGE SCALE GENOMIC DNA]</scope>
    <source>
        <strain evidence="1 2">AS_MEX2019</strain>
        <tissue evidence="1">Muscle</tissue>
    </source>
</reference>
<feature type="non-terminal residue" evidence="1">
    <location>
        <position position="498"/>
    </location>
</feature>
<evidence type="ECO:0000313" key="2">
    <source>
        <dbReference type="Proteomes" id="UP001469553"/>
    </source>
</evidence>
<proteinExistence type="predicted"/>
<comment type="caution">
    <text evidence="1">The sequence shown here is derived from an EMBL/GenBank/DDBJ whole genome shotgun (WGS) entry which is preliminary data.</text>
</comment>
<dbReference type="EMBL" id="JAHRIP010043038">
    <property type="protein sequence ID" value="MEQ2297546.1"/>
    <property type="molecule type" value="Genomic_DNA"/>
</dbReference>
<gene>
    <name evidence="1" type="ORF">AMECASPLE_035751</name>
</gene>
<evidence type="ECO:0000313" key="1">
    <source>
        <dbReference type="EMBL" id="MEQ2297546.1"/>
    </source>
</evidence>
<keyword evidence="2" id="KW-1185">Reference proteome</keyword>
<name>A0ABV0YV06_9TELE</name>
<sequence length="498" mass="56621">SDPHQREEQFKLVINDFTKMKRLLQPRKTDAVILRGHEEGRIRPSKPDVLTTIELERRVKLPQDLITFIRSSNAICKYQRLFQQRFSNPVFIEVGLDLTLFSMCSHDLDEAQAAVVEDLSVEIEKLQGAVAVPPDTDRIKETLIIAKKDLNRYELMVDFSFIPGQGATPVAKVRLVGYTEYVKKLKDVLQDYLLNQVTTKEVMNLQHPEMVDCFDKILELLRIKQTKVTLKASLLPNPCVAIAGPRCHVQEAHKALRSGLASLTLEKLILDGPGALRYFQADGKMSKELVESSCQVLIKERQVSVPRRLYSAVSLLLTTTTSHKSSFLFVGLQRKNVDEAITKIRDLYQAHSSTKTFTHHDLADLTQDDRKSLMNLVETQGLYVQEDPYSQGGLTVSGLKAGVNQVEQMLRTVTPLRREMRVKDEETLYLNVAWCILGQNDSWERLPKTANYNLENQNITKGIVDAQGLTWSVNLLQMEAKRNLSRQTAKLKRLENLP</sequence>
<accession>A0ABV0YV06</accession>
<dbReference type="Proteomes" id="UP001469553">
    <property type="component" value="Unassembled WGS sequence"/>
</dbReference>
<organism evidence="1 2">
    <name type="scientific">Ameca splendens</name>
    <dbReference type="NCBI Taxonomy" id="208324"/>
    <lineage>
        <taxon>Eukaryota</taxon>
        <taxon>Metazoa</taxon>
        <taxon>Chordata</taxon>
        <taxon>Craniata</taxon>
        <taxon>Vertebrata</taxon>
        <taxon>Euteleostomi</taxon>
        <taxon>Actinopterygii</taxon>
        <taxon>Neopterygii</taxon>
        <taxon>Teleostei</taxon>
        <taxon>Neoteleostei</taxon>
        <taxon>Acanthomorphata</taxon>
        <taxon>Ovalentaria</taxon>
        <taxon>Atherinomorphae</taxon>
        <taxon>Cyprinodontiformes</taxon>
        <taxon>Goodeidae</taxon>
        <taxon>Ameca</taxon>
    </lineage>
</organism>